<evidence type="ECO:0000313" key="3">
    <source>
        <dbReference type="Proteomes" id="UP001500889"/>
    </source>
</evidence>
<gene>
    <name evidence="2" type="ORF">DMAD_05487</name>
</gene>
<proteinExistence type="predicted"/>
<dbReference type="AlphaFoldDB" id="A0AAU9FNM9"/>
<evidence type="ECO:0000256" key="1">
    <source>
        <dbReference type="SAM" id="MobiDB-lite"/>
    </source>
</evidence>
<protein>
    <submittedName>
        <fullName evidence="2">Uncharacterized protein</fullName>
    </submittedName>
</protein>
<evidence type="ECO:0000313" key="2">
    <source>
        <dbReference type="EMBL" id="BFF96980.1"/>
    </source>
</evidence>
<feature type="compositionally biased region" description="Polar residues" evidence="1">
    <location>
        <begin position="96"/>
        <end position="108"/>
    </location>
</feature>
<feature type="region of interest" description="Disordered" evidence="1">
    <location>
        <begin position="72"/>
        <end position="121"/>
    </location>
</feature>
<dbReference type="Proteomes" id="UP001500889">
    <property type="component" value="Chromosome J"/>
</dbReference>
<sequence>MPWITDPKGLIDVSSSVPLDLTKNTKEEVQSSAKKKVASAKLTGKVAPIRIKKEPSKIGKRKSAWKVVNKNTKKEAAVPTTIKGRAVAKLKKPNTEAPQQEAQPSVSGPRSRKRKVKQEPETWITESRGFFTGVIDETMSSLNNNLDISRSELMSLGMVSALWEQKYNGEERKPVSNRSAAPPPPKRKLKPRQQPVKERRMNDTDAEEANNFWNIDDLEDNEIVNNQISVPPLRAQFEPRRFDIMMPAFAMKQNLIQPLFNWELLDRIMPPPVEAGTKILQQVVNEMLLQYQQGSVKPT</sequence>
<keyword evidence="3" id="KW-1185">Reference proteome</keyword>
<reference evidence="2 3" key="1">
    <citation type="submission" date="2024-02" db="EMBL/GenBank/DDBJ databases">
        <title>A chromosome-level genome assembly of Drosophila madeirensis, a fruit fly species endemic to Madeira island.</title>
        <authorList>
            <person name="Tomihara K."/>
            <person name="Llopart A."/>
            <person name="Yamamoto D."/>
        </authorList>
    </citation>
    <scope>NUCLEOTIDE SEQUENCE [LARGE SCALE GENOMIC DNA]</scope>
    <source>
        <strain evidence="2 3">RF1</strain>
    </source>
</reference>
<name>A0AAU9FNM9_DROMD</name>
<accession>A0AAU9FNM9</accession>
<organism evidence="2 3">
    <name type="scientific">Drosophila madeirensis</name>
    <name type="common">Fruit fly</name>
    <dbReference type="NCBI Taxonomy" id="30013"/>
    <lineage>
        <taxon>Eukaryota</taxon>
        <taxon>Metazoa</taxon>
        <taxon>Ecdysozoa</taxon>
        <taxon>Arthropoda</taxon>
        <taxon>Hexapoda</taxon>
        <taxon>Insecta</taxon>
        <taxon>Pterygota</taxon>
        <taxon>Neoptera</taxon>
        <taxon>Endopterygota</taxon>
        <taxon>Diptera</taxon>
        <taxon>Brachycera</taxon>
        <taxon>Muscomorpha</taxon>
        <taxon>Ephydroidea</taxon>
        <taxon>Drosophilidae</taxon>
        <taxon>Drosophila</taxon>
        <taxon>Sophophora</taxon>
    </lineage>
</organism>
<dbReference type="EMBL" id="AP029265">
    <property type="protein sequence ID" value="BFF96980.1"/>
    <property type="molecule type" value="Genomic_DNA"/>
</dbReference>
<feature type="region of interest" description="Disordered" evidence="1">
    <location>
        <begin position="169"/>
        <end position="206"/>
    </location>
</feature>